<feature type="transmembrane region" description="Helical" evidence="1">
    <location>
        <begin position="5"/>
        <end position="23"/>
    </location>
</feature>
<sequence>MQNEYLILSSIGLILTTISLLLLNGFFQYLTMGIGLVLLSFATFKLLVIDQKSEQKNIS</sequence>
<gene>
    <name evidence="2" type="ORF">AOX59_13540</name>
</gene>
<proteinExistence type="predicted"/>
<keyword evidence="1" id="KW-1133">Transmembrane helix</keyword>
<evidence type="ECO:0000313" key="3">
    <source>
        <dbReference type="Proteomes" id="UP000050331"/>
    </source>
</evidence>
<keyword evidence="1" id="KW-0472">Membrane</keyword>
<dbReference type="AlphaFoldDB" id="A0A0U4E8A6"/>
<evidence type="ECO:0000313" key="2">
    <source>
        <dbReference type="EMBL" id="ALX49500.1"/>
    </source>
</evidence>
<evidence type="ECO:0000256" key="1">
    <source>
        <dbReference type="SAM" id="Phobius"/>
    </source>
</evidence>
<organism evidence="2 3">
    <name type="scientific">Lentibacillus amyloliquefaciens</name>
    <dbReference type="NCBI Taxonomy" id="1472767"/>
    <lineage>
        <taxon>Bacteria</taxon>
        <taxon>Bacillati</taxon>
        <taxon>Bacillota</taxon>
        <taxon>Bacilli</taxon>
        <taxon>Bacillales</taxon>
        <taxon>Bacillaceae</taxon>
        <taxon>Lentibacillus</taxon>
    </lineage>
</organism>
<feature type="transmembrane region" description="Helical" evidence="1">
    <location>
        <begin position="29"/>
        <end position="49"/>
    </location>
</feature>
<keyword evidence="1" id="KW-0812">Transmembrane</keyword>
<protein>
    <submittedName>
        <fullName evidence="2">Uncharacterized protein</fullName>
    </submittedName>
</protein>
<dbReference type="KEGG" id="lao:AOX59_13540"/>
<dbReference type="RefSeq" id="WP_068446331.1">
    <property type="nucleotide sequence ID" value="NZ_CP013862.1"/>
</dbReference>
<name>A0A0U4E8A6_9BACI</name>
<dbReference type="STRING" id="1472767.AOX59_13540"/>
<keyword evidence="3" id="KW-1185">Reference proteome</keyword>
<accession>A0A0U4E8A6</accession>
<dbReference type="EMBL" id="CP013862">
    <property type="protein sequence ID" value="ALX49500.1"/>
    <property type="molecule type" value="Genomic_DNA"/>
</dbReference>
<dbReference type="Proteomes" id="UP000050331">
    <property type="component" value="Chromosome"/>
</dbReference>
<reference evidence="2 3" key="1">
    <citation type="submission" date="2016-01" db="EMBL/GenBank/DDBJ databases">
        <title>Complete genome sequence of strain Lentibacillus amyloliquefaciens LAM0015T isolated from saline sediment.</title>
        <authorList>
            <person name="Wang J.-L."/>
            <person name="He M.-X."/>
        </authorList>
    </citation>
    <scope>NUCLEOTIDE SEQUENCE [LARGE SCALE GENOMIC DNA]</scope>
    <source>
        <strain evidence="2 3">LAM0015</strain>
    </source>
</reference>